<dbReference type="Gene3D" id="2.70.130.10">
    <property type="entry name" value="Mannose-6-phosphate receptor binding domain"/>
    <property type="match status" value="1"/>
</dbReference>
<feature type="chain" id="PRO_5024348405" description="Glucosidase 2 subunit beta" evidence="7">
    <location>
        <begin position="24"/>
        <end position="610"/>
    </location>
</feature>
<dbReference type="InterPro" id="IPR036607">
    <property type="entry name" value="PRKCSH"/>
</dbReference>
<keyword evidence="2 7" id="KW-0732">Signal</keyword>
<feature type="coiled-coil region" evidence="5">
    <location>
        <begin position="449"/>
        <end position="476"/>
    </location>
</feature>
<gene>
    <name evidence="9" type="ORF">E3N88_24353</name>
</gene>
<dbReference type="Pfam" id="PF12999">
    <property type="entry name" value="PRKCSH-like"/>
    <property type="match status" value="1"/>
</dbReference>
<feature type="region of interest" description="Disordered" evidence="6">
    <location>
        <begin position="269"/>
        <end position="345"/>
    </location>
</feature>
<evidence type="ECO:0000256" key="2">
    <source>
        <dbReference type="ARBA" id="ARBA00022729"/>
    </source>
</evidence>
<protein>
    <recommendedName>
        <fullName evidence="1">Glucosidase 2 subunit beta</fullName>
    </recommendedName>
</protein>
<dbReference type="InterPro" id="IPR039794">
    <property type="entry name" value="Gtb1-like"/>
</dbReference>
<organism evidence="9 10">
    <name type="scientific">Mikania micrantha</name>
    <name type="common">bitter vine</name>
    <dbReference type="NCBI Taxonomy" id="192012"/>
    <lineage>
        <taxon>Eukaryota</taxon>
        <taxon>Viridiplantae</taxon>
        <taxon>Streptophyta</taxon>
        <taxon>Embryophyta</taxon>
        <taxon>Tracheophyta</taxon>
        <taxon>Spermatophyta</taxon>
        <taxon>Magnoliopsida</taxon>
        <taxon>eudicotyledons</taxon>
        <taxon>Gunneridae</taxon>
        <taxon>Pentapetalae</taxon>
        <taxon>asterids</taxon>
        <taxon>campanulids</taxon>
        <taxon>Asterales</taxon>
        <taxon>Asteraceae</taxon>
        <taxon>Asteroideae</taxon>
        <taxon>Heliantheae alliance</taxon>
        <taxon>Eupatorieae</taxon>
        <taxon>Mikania</taxon>
    </lineage>
</organism>
<proteinExistence type="predicted"/>
<reference evidence="9 10" key="1">
    <citation type="submission" date="2019-05" db="EMBL/GenBank/DDBJ databases">
        <title>Mikania micrantha, genome provides insights into the molecular mechanism of rapid growth.</title>
        <authorList>
            <person name="Liu B."/>
        </authorList>
    </citation>
    <scope>NUCLEOTIDE SEQUENCE [LARGE SCALE GENOMIC DNA]</scope>
    <source>
        <strain evidence="9">NLD-2019</strain>
        <tissue evidence="9">Leaf</tissue>
    </source>
</reference>
<name>A0A5N6N1N7_9ASTR</name>
<evidence type="ECO:0000256" key="3">
    <source>
        <dbReference type="ARBA" id="ARBA00022824"/>
    </source>
</evidence>
<dbReference type="Proteomes" id="UP000326396">
    <property type="component" value="Linkage Group LG3"/>
</dbReference>
<evidence type="ECO:0000256" key="5">
    <source>
        <dbReference type="SAM" id="Coils"/>
    </source>
</evidence>
<dbReference type="EMBL" id="SZYD01000013">
    <property type="protein sequence ID" value="KAD4384185.1"/>
    <property type="molecule type" value="Genomic_DNA"/>
</dbReference>
<keyword evidence="10" id="KW-1185">Reference proteome</keyword>
<dbReference type="InterPro" id="IPR044865">
    <property type="entry name" value="MRH_dom"/>
</dbReference>
<dbReference type="InterPro" id="IPR028146">
    <property type="entry name" value="PRKCSH_N"/>
</dbReference>
<evidence type="ECO:0000256" key="4">
    <source>
        <dbReference type="ARBA" id="ARBA00023157"/>
    </source>
</evidence>
<feature type="compositionally biased region" description="Basic and acidic residues" evidence="6">
    <location>
        <begin position="302"/>
        <end position="338"/>
    </location>
</feature>
<dbReference type="GO" id="GO:0006491">
    <property type="term" value="P:N-glycan processing"/>
    <property type="evidence" value="ECO:0007669"/>
    <property type="project" value="TreeGrafter"/>
</dbReference>
<evidence type="ECO:0000256" key="6">
    <source>
        <dbReference type="SAM" id="MobiDB-lite"/>
    </source>
</evidence>
<evidence type="ECO:0000313" key="9">
    <source>
        <dbReference type="EMBL" id="KAD4384185.1"/>
    </source>
</evidence>
<dbReference type="AlphaFoldDB" id="A0A5N6N1N7"/>
<dbReference type="InterPro" id="IPR009011">
    <property type="entry name" value="Man6P_isomerase_rcpt-bd_dom_sf"/>
</dbReference>
<feature type="domain" description="MRH" evidence="8">
    <location>
        <begin position="492"/>
        <end position="587"/>
    </location>
</feature>
<evidence type="ECO:0000259" key="8">
    <source>
        <dbReference type="PROSITE" id="PS51914"/>
    </source>
</evidence>
<keyword evidence="5" id="KW-0175">Coiled coil</keyword>
<keyword evidence="4" id="KW-1015">Disulfide bond</keyword>
<dbReference type="PANTHER" id="PTHR12630:SF19">
    <property type="entry name" value="GLUCOSIDASE II BETA SUBUNIT"/>
    <property type="match status" value="1"/>
</dbReference>
<dbReference type="PROSITE" id="PS51914">
    <property type="entry name" value="MRH"/>
    <property type="match status" value="1"/>
</dbReference>
<feature type="region of interest" description="Disordered" evidence="6">
    <location>
        <begin position="204"/>
        <end position="236"/>
    </location>
</feature>
<accession>A0A5N6N1N7</accession>
<dbReference type="Pfam" id="PF13015">
    <property type="entry name" value="PRKCSH_1"/>
    <property type="match status" value="1"/>
</dbReference>
<dbReference type="OrthoDB" id="28322at2759"/>
<comment type="caution">
    <text evidence="9">The sequence shown here is derived from an EMBL/GenBank/DDBJ whole genome shotgun (WGS) entry which is preliminary data.</text>
</comment>
<dbReference type="GO" id="GO:0017177">
    <property type="term" value="C:glucosidase II complex"/>
    <property type="evidence" value="ECO:0007669"/>
    <property type="project" value="TreeGrafter"/>
</dbReference>
<feature type="signal peptide" evidence="7">
    <location>
        <begin position="1"/>
        <end position="23"/>
    </location>
</feature>
<sequence length="610" mass="69568">MKISTSIFTLIVLSSMLILQSTAILSNDFFGVSPEDEKYYKTLWSSGTIKCKDGSKTFTKSQFNDDFCDCFDGTDEPGTSACPTGKFYCRNAGHTPLTIFSSRINDGICDCCDGSDEYDGKSRCKNTCWEAGKVARDKLMEKIVLFQEGVAIRKHEIEQAKFSAAKDEAELSKLKNEKKNLMGIVQQLKEHKEQIEMAVEKERIRKEKEEKQRKEAEESESKEHKGEEKVDVEEQEHVKNNDDEAAFLDNSLPGQNLQEDHAEVGVNVVQNTHSSLDNGEEHDPKNEEVSEIVHGFGPDTGLRSKGEDATKDIDSLSREDLGREIGSRWTGKKTDQQNHDYSNAKYDYETSVDVHDEENNGYDTETDENYQQYDDDDDHDDAKAHIDAVGDEAKDDLSSSYNYDPYDDMDMLDMETESSPSWFEKIQKTLRNVLQTVNPFQTPVNISEAENVQKEYDVASTNLSKLKSRISRLTKKLGNDFGPEKEFYSLYGQCFESKQNKYVYKVCPFKQATQEEGYSTTRLGKWEKFEESYNVMLFSNGDSCWNGPDRSLKVRLRCGLKVEVADIDEPSRCEYAAMLTTPALCLEAKLKELEDELEVLYKQPQFHDEL</sequence>
<evidence type="ECO:0000313" key="10">
    <source>
        <dbReference type="Proteomes" id="UP000326396"/>
    </source>
</evidence>
<keyword evidence="3" id="KW-0256">Endoplasmic reticulum</keyword>
<feature type="compositionally biased region" description="Basic and acidic residues" evidence="6">
    <location>
        <begin position="204"/>
        <end position="229"/>
    </location>
</feature>
<evidence type="ECO:0000256" key="7">
    <source>
        <dbReference type="SAM" id="SignalP"/>
    </source>
</evidence>
<dbReference type="SUPFAM" id="SSF50911">
    <property type="entry name" value="Mannose 6-phosphate receptor domain"/>
    <property type="match status" value="1"/>
</dbReference>
<feature type="compositionally biased region" description="Basic and acidic residues" evidence="6">
    <location>
        <begin position="279"/>
        <end position="288"/>
    </location>
</feature>
<evidence type="ECO:0000256" key="1">
    <source>
        <dbReference type="ARBA" id="ARBA00022387"/>
    </source>
</evidence>
<dbReference type="PANTHER" id="PTHR12630">
    <property type="entry name" value="N-LINKED OLIGOSACCHARIDE PROCESSING"/>
    <property type="match status" value="1"/>
</dbReference>